<protein>
    <recommendedName>
        <fullName evidence="4">MtN3 and saliva related transmembrane protein</fullName>
    </recommendedName>
</protein>
<keyword evidence="1" id="KW-1133">Transmembrane helix</keyword>
<evidence type="ECO:0000313" key="3">
    <source>
        <dbReference type="Proteomes" id="UP000094023"/>
    </source>
</evidence>
<feature type="transmembrane region" description="Helical" evidence="1">
    <location>
        <begin position="81"/>
        <end position="103"/>
    </location>
</feature>
<reference evidence="2 3" key="1">
    <citation type="submission" date="2016-04" db="EMBL/GenBank/DDBJ databases">
        <title>ATOL: Assembling a taxonomically balanced genome-scale reconstruction of the evolutionary history of the Enterobacteriaceae.</title>
        <authorList>
            <person name="Plunkett G.III."/>
            <person name="Neeno-Eckwall E.C."/>
            <person name="Glasner J.D."/>
            <person name="Perna N.T."/>
        </authorList>
    </citation>
    <scope>NUCLEOTIDE SEQUENCE [LARGE SCALE GENOMIC DNA]</scope>
    <source>
        <strain evidence="2 3">ATCC 19692</strain>
    </source>
</reference>
<feature type="transmembrane region" description="Helical" evidence="1">
    <location>
        <begin position="55"/>
        <end position="75"/>
    </location>
</feature>
<evidence type="ECO:0000313" key="2">
    <source>
        <dbReference type="EMBL" id="OAT22628.1"/>
    </source>
</evidence>
<dbReference type="OrthoDB" id="122062at2"/>
<dbReference type="STRING" id="1354337.M983_2890"/>
<dbReference type="Pfam" id="PF03083">
    <property type="entry name" value="MtN3_slv"/>
    <property type="match status" value="1"/>
</dbReference>
<gene>
    <name evidence="2" type="ORF">M983_2890</name>
</gene>
<feature type="transmembrane region" description="Helical" evidence="1">
    <location>
        <begin position="27"/>
        <end position="48"/>
    </location>
</feature>
<dbReference type="RefSeq" id="WP_066752523.1">
    <property type="nucleotide sequence ID" value="NZ_LXEN01000147.1"/>
</dbReference>
<dbReference type="GO" id="GO:0016020">
    <property type="term" value="C:membrane"/>
    <property type="evidence" value="ECO:0007669"/>
    <property type="project" value="InterPro"/>
</dbReference>
<dbReference type="InterPro" id="IPR004316">
    <property type="entry name" value="SWEET_rpt"/>
</dbReference>
<dbReference type="AlphaFoldDB" id="A0A198FCK4"/>
<dbReference type="Gene3D" id="1.20.1280.290">
    <property type="match status" value="1"/>
</dbReference>
<name>A0A198FCK4_9GAMM</name>
<organism evidence="2 3">
    <name type="scientific">Proteus myxofaciens ATCC 19692</name>
    <dbReference type="NCBI Taxonomy" id="1354337"/>
    <lineage>
        <taxon>Bacteria</taxon>
        <taxon>Pseudomonadati</taxon>
        <taxon>Pseudomonadota</taxon>
        <taxon>Gammaproteobacteria</taxon>
        <taxon>Enterobacterales</taxon>
        <taxon>Morganellaceae</taxon>
        <taxon>Proteus</taxon>
    </lineage>
</organism>
<keyword evidence="3" id="KW-1185">Reference proteome</keyword>
<keyword evidence="1" id="KW-0472">Membrane</keyword>
<sequence>MRDFIIILITVVLAILAILFLSQYPLVLGGVAAWITTGSFLLQVIHIIKSRETKALSIWMWSALFLGVSCWFGYGLRVGDIPVMVANGITALLALSVISLKIWNERPSLNQNPIKIRKAKNIVFRFKINKIMKIKEKGKH</sequence>
<comment type="caution">
    <text evidence="2">The sequence shown here is derived from an EMBL/GenBank/DDBJ whole genome shotgun (WGS) entry which is preliminary data.</text>
</comment>
<dbReference type="Proteomes" id="UP000094023">
    <property type="component" value="Unassembled WGS sequence"/>
</dbReference>
<feature type="transmembrane region" description="Helical" evidence="1">
    <location>
        <begin position="5"/>
        <end position="21"/>
    </location>
</feature>
<keyword evidence="1" id="KW-0812">Transmembrane</keyword>
<dbReference type="EMBL" id="LXEN01000147">
    <property type="protein sequence ID" value="OAT22628.1"/>
    <property type="molecule type" value="Genomic_DNA"/>
</dbReference>
<evidence type="ECO:0008006" key="4">
    <source>
        <dbReference type="Google" id="ProtNLM"/>
    </source>
</evidence>
<proteinExistence type="predicted"/>
<evidence type="ECO:0000256" key="1">
    <source>
        <dbReference type="SAM" id="Phobius"/>
    </source>
</evidence>
<accession>A0A198FCK4</accession>